<evidence type="ECO:0000313" key="4">
    <source>
        <dbReference type="Proteomes" id="UP000093962"/>
    </source>
</evidence>
<reference evidence="3 4" key="1">
    <citation type="submission" date="2016-06" db="EMBL/GenBank/DDBJ databases">
        <authorList>
            <person name="Kjaerup R.B."/>
            <person name="Dalgaard T.S."/>
            <person name="Juul-Madsen H.R."/>
        </authorList>
    </citation>
    <scope>NUCLEOTIDE SEQUENCE [LARGE SCALE GENOMIC DNA]</scope>
    <source>
        <strain evidence="3 4">1199456.5</strain>
    </source>
</reference>
<dbReference type="AlphaFoldDB" id="A0A1A0MPC1"/>
<dbReference type="Pfam" id="PF13558">
    <property type="entry name" value="SbcC_Walker_B"/>
    <property type="match status" value="1"/>
</dbReference>
<accession>A0A1A0MPC1</accession>
<proteinExistence type="predicted"/>
<sequence length="1063" mass="118673">MMPGSRLRFNEASNETTGRNRDAATGQRTLLSYLRGKTGEFRERGSAEKRDTLLRGSGKPTWGAIAANFINDTGGQFSAIRLYFVATAADTDSDIIKIGLTADTHVDTDMFDKIVTNKGFRREDLEKHFPVKCHTRSTEFDATVQLRLGIGAGGEGSEALILLSRIQSGKAMESVDTMFKELVLDAPETFERADNVVAAFTDTESAYRAAVEAGAKRDALSRIVELHTQISECRARVGTFEAIERQTEVGASVLRTWLRRKELQHLESAVDANIAARDQLEPDYKRTERAANEKLERFEHLAKLLVTEGRDLEILEGQRTLAKNRLHDITTNRSAFDHDTQVLNLALASLEHLTAAQAAAAQFLNGHADEKQRLSALRNTATVDAGKADALARHLAEEREQVAKAKGRMSVRLLRARDTIIEHTGLSAEELPFVGELLDIKDTHRQWRVAAEVTLAGLARIMLVDEARLTEFSVSVDSLTMHRINFEGVPLGTGHTATPLNGHISEVLRFADDSPFIGWIYDRICGSGDDAQRVDSPDRLGGATLKVTQAGQTRRGKRGAAGTADIEPVIGFSNEARLAELDEQILAASRERDTSDARARALDKQIAGLDAVAAAHLTVTRAHWDRIDQDGAAQVVEQLDRAIRDVVENNPVLQKLRADKDAAEAAYKKAADSAAEVRLRIEDLTKQFDALVHRETALVGQQTLDVAVSDDQAAVLGELYTEVTVVDVPDYSEKGFASTAAAVARKLRDERARAGERADAARDAIELIFTSYNKQWRDDPNRGVSYDSYQQYADILEQITADEVYLLREKWRQSMDDQAVNHLIQLKNAYDDAHARIEERLAPIRRILATLPFGERRRRISIERDMRVLDEVVSLRANIDALTAELAKERTDEEYEVRYHQMRAIIDQIRKPEPGAGGAARRRRLLNVNEHIYITAIEYDPDEPDRVEIKRYDQLAPLSGGERQEFVAFMSAAALRYRLGDTHHERPRFAPVVLDEAFIKANGDFARRGVDAWTELGFQLVIAAPQDKVTGVEMLMDERKCITKNPQNRSYISDYRRDDDEDA</sequence>
<dbReference type="EMBL" id="LZSF01000129">
    <property type="protein sequence ID" value="OBA87260.1"/>
    <property type="molecule type" value="Genomic_DNA"/>
</dbReference>
<keyword evidence="1" id="KW-0175">Coiled coil</keyword>
<evidence type="ECO:0000256" key="2">
    <source>
        <dbReference type="SAM" id="MobiDB-lite"/>
    </source>
</evidence>
<feature type="region of interest" description="Disordered" evidence="2">
    <location>
        <begin position="1"/>
        <end position="25"/>
    </location>
</feature>
<evidence type="ECO:0000313" key="3">
    <source>
        <dbReference type="EMBL" id="OBA87260.1"/>
    </source>
</evidence>
<evidence type="ECO:0000256" key="1">
    <source>
        <dbReference type="SAM" id="Coils"/>
    </source>
</evidence>
<name>A0A1A0MPC1_MYCMU</name>
<feature type="coiled-coil region" evidence="1">
    <location>
        <begin position="653"/>
        <end position="687"/>
    </location>
</feature>
<organism evidence="3 4">
    <name type="scientific">Mycolicibacterium mucogenicum</name>
    <name type="common">Mycobacterium mucogenicum</name>
    <dbReference type="NCBI Taxonomy" id="56689"/>
    <lineage>
        <taxon>Bacteria</taxon>
        <taxon>Bacillati</taxon>
        <taxon>Actinomycetota</taxon>
        <taxon>Actinomycetes</taxon>
        <taxon>Mycobacteriales</taxon>
        <taxon>Mycobacteriaceae</taxon>
        <taxon>Mycolicibacterium</taxon>
    </lineage>
</organism>
<comment type="caution">
    <text evidence="3">The sequence shown here is derived from an EMBL/GenBank/DDBJ whole genome shotgun (WGS) entry which is preliminary data.</text>
</comment>
<protein>
    <submittedName>
        <fullName evidence="3">Uncharacterized protein</fullName>
    </submittedName>
</protein>
<gene>
    <name evidence="3" type="ORF">A5642_20380</name>
</gene>
<dbReference type="Proteomes" id="UP000093962">
    <property type="component" value="Unassembled WGS sequence"/>
</dbReference>